<keyword evidence="3" id="KW-1185">Reference proteome</keyword>
<feature type="compositionally biased region" description="Low complexity" evidence="1">
    <location>
        <begin position="57"/>
        <end position="69"/>
    </location>
</feature>
<name>A0ABN6VC38_9HYPH</name>
<protein>
    <submittedName>
        <fullName evidence="2">Uncharacterized protein</fullName>
    </submittedName>
</protein>
<evidence type="ECO:0000256" key="1">
    <source>
        <dbReference type="SAM" id="MobiDB-lite"/>
    </source>
</evidence>
<dbReference type="RefSeq" id="WP_281930626.1">
    <property type="nucleotide sequence ID" value="NZ_AP027142.1"/>
</dbReference>
<dbReference type="EMBL" id="AP027142">
    <property type="protein sequence ID" value="BDV33254.1"/>
    <property type="molecule type" value="Genomic_DNA"/>
</dbReference>
<feature type="region of interest" description="Disordered" evidence="1">
    <location>
        <begin position="45"/>
        <end position="76"/>
    </location>
</feature>
<evidence type="ECO:0000313" key="3">
    <source>
        <dbReference type="Proteomes" id="UP001317629"/>
    </source>
</evidence>
<organism evidence="2 3">
    <name type="scientific">Methylocystis iwaonis</name>
    <dbReference type="NCBI Taxonomy" id="2885079"/>
    <lineage>
        <taxon>Bacteria</taxon>
        <taxon>Pseudomonadati</taxon>
        <taxon>Pseudomonadota</taxon>
        <taxon>Alphaproteobacteria</taxon>
        <taxon>Hyphomicrobiales</taxon>
        <taxon>Methylocystaceae</taxon>
        <taxon>Methylocystis</taxon>
    </lineage>
</organism>
<evidence type="ECO:0000313" key="2">
    <source>
        <dbReference type="EMBL" id="BDV33254.1"/>
    </source>
</evidence>
<gene>
    <name evidence="2" type="ORF">SS37A_07830</name>
</gene>
<reference evidence="2 3" key="1">
    <citation type="journal article" date="2023" name="Int. J. Syst. Evol. Microbiol.">
        <title>Methylocystis iwaonis sp. nov., a type II methane-oxidizing bacterium from surface soil of a rice paddy field in Japan, and emended description of the genus Methylocystis (ex Whittenbury et al. 1970) Bowman et al. 1993.</title>
        <authorList>
            <person name="Kaise H."/>
            <person name="Sawadogo J.B."/>
            <person name="Alam M.S."/>
            <person name="Ueno C."/>
            <person name="Dianou D."/>
            <person name="Shinjo R."/>
            <person name="Asakawa S."/>
        </authorList>
    </citation>
    <scope>NUCLEOTIDE SEQUENCE [LARGE SCALE GENOMIC DNA]</scope>
    <source>
        <strain evidence="2 3">SS37A-Re</strain>
    </source>
</reference>
<accession>A0ABN6VC38</accession>
<proteinExistence type="predicted"/>
<sequence>MQDQLSQWPDVERVDVNPLSTSVVIHAPDAEAILDLLESSGMLRAMEAPVRDGRNEAPQPKQPSAKPQAHLQRRSPGRVNVARISVFAIVGASVALKLARGNSVAAAAMVLLYGGRAAQRWWVSYQEGQRAAVPLRQFPPPAGGR</sequence>
<dbReference type="Proteomes" id="UP001317629">
    <property type="component" value="Chromosome"/>
</dbReference>